<dbReference type="Gramene" id="HORVU.MOREX.r2.5HG0440440.1">
    <property type="protein sequence ID" value="HORVU.MOREX.r2.5HG0440440.1.CDS.1"/>
    <property type="gene ID" value="HORVU.MOREX.r2.5HG0440440"/>
</dbReference>
<protein>
    <recommendedName>
        <fullName evidence="1">R13L1/DRL21-like LRR repeat region domain-containing protein</fullName>
    </recommendedName>
</protein>
<dbReference type="Pfam" id="PF25019">
    <property type="entry name" value="LRR_R13L1-DRL21"/>
    <property type="match status" value="1"/>
</dbReference>
<keyword evidence="3" id="KW-1185">Reference proteome</keyword>
<dbReference type="SMR" id="A0A8I6YME0"/>
<dbReference type="InterPro" id="IPR056789">
    <property type="entry name" value="LRR_R13L1-DRL21"/>
</dbReference>
<proteinExistence type="predicted"/>
<sequence>MHLPHNISKFYHLRVLDLEPWEGSCDLPRDMSNLAKLCHIHTPSDGELHSGIYNVGKLKLLEELKVFRVNKKSEGFEPKQLEHLSKLMELGIYNLEKIHTEEEAAQAKLIEKNHLRRLTLNWDSKRSSVEPGVEAAVLESLQPHGDL</sequence>
<evidence type="ECO:0000259" key="1">
    <source>
        <dbReference type="Pfam" id="PF25019"/>
    </source>
</evidence>
<dbReference type="Proteomes" id="UP000011116">
    <property type="component" value="Chromosome 5H"/>
</dbReference>
<dbReference type="EnsemblPlants" id="HORVU.MOREX.r3.5HG0529470.1">
    <property type="protein sequence ID" value="HORVU.MOREX.r3.5HG0529470.1.CDS1"/>
    <property type="gene ID" value="HORVU.MOREX.r3.5HG0529470"/>
</dbReference>
<dbReference type="PANTHER" id="PTHR47186">
    <property type="entry name" value="LEUCINE-RICH REPEAT-CONTAINING PROTEIN 57"/>
    <property type="match status" value="1"/>
</dbReference>
<accession>A0A8I6YME0</accession>
<reference evidence="2" key="3">
    <citation type="submission" date="2022-01" db="UniProtKB">
        <authorList>
            <consortium name="EnsemblPlants"/>
        </authorList>
    </citation>
    <scope>IDENTIFICATION</scope>
    <source>
        <strain evidence="2">subsp. vulgare</strain>
    </source>
</reference>
<dbReference type="PANTHER" id="PTHR47186:SF3">
    <property type="entry name" value="OS09G0267800 PROTEIN"/>
    <property type="match status" value="1"/>
</dbReference>
<evidence type="ECO:0000313" key="3">
    <source>
        <dbReference type="Proteomes" id="UP000011116"/>
    </source>
</evidence>
<dbReference type="AlphaFoldDB" id="A0A8I6YME0"/>
<dbReference type="Gene3D" id="3.80.10.10">
    <property type="entry name" value="Ribonuclease Inhibitor"/>
    <property type="match status" value="1"/>
</dbReference>
<name>A0A8I6YME0_HORVV</name>
<feature type="domain" description="R13L1/DRL21-like LRR repeat region" evidence="1">
    <location>
        <begin position="79"/>
        <end position="147"/>
    </location>
</feature>
<evidence type="ECO:0000313" key="2">
    <source>
        <dbReference type="EnsemblPlants" id="HORVU.MOREX.r3.5HG0529470.1.CDS1"/>
    </source>
</evidence>
<organism evidence="2 3">
    <name type="scientific">Hordeum vulgare subsp. vulgare</name>
    <name type="common">Domesticated barley</name>
    <dbReference type="NCBI Taxonomy" id="112509"/>
    <lineage>
        <taxon>Eukaryota</taxon>
        <taxon>Viridiplantae</taxon>
        <taxon>Streptophyta</taxon>
        <taxon>Embryophyta</taxon>
        <taxon>Tracheophyta</taxon>
        <taxon>Spermatophyta</taxon>
        <taxon>Magnoliopsida</taxon>
        <taxon>Liliopsida</taxon>
        <taxon>Poales</taxon>
        <taxon>Poaceae</taxon>
        <taxon>BOP clade</taxon>
        <taxon>Pooideae</taxon>
        <taxon>Triticodae</taxon>
        <taxon>Triticeae</taxon>
        <taxon>Hordeinae</taxon>
        <taxon>Hordeum</taxon>
    </lineage>
</organism>
<dbReference type="Gramene" id="HORVU.MOREX.r3.5HG0529470.1">
    <property type="protein sequence ID" value="HORVU.MOREX.r3.5HG0529470.1.CDS1"/>
    <property type="gene ID" value="HORVU.MOREX.r3.5HG0529470"/>
</dbReference>
<dbReference type="SUPFAM" id="SSF52058">
    <property type="entry name" value="L domain-like"/>
    <property type="match status" value="1"/>
</dbReference>
<reference evidence="3" key="1">
    <citation type="journal article" date="2012" name="Nature">
        <title>A physical, genetic and functional sequence assembly of the barley genome.</title>
        <authorList>
            <consortium name="The International Barley Genome Sequencing Consortium"/>
            <person name="Mayer K.F."/>
            <person name="Waugh R."/>
            <person name="Brown J.W."/>
            <person name="Schulman A."/>
            <person name="Langridge P."/>
            <person name="Platzer M."/>
            <person name="Fincher G.B."/>
            <person name="Muehlbauer G.J."/>
            <person name="Sato K."/>
            <person name="Close T.J."/>
            <person name="Wise R.P."/>
            <person name="Stein N."/>
        </authorList>
    </citation>
    <scope>NUCLEOTIDE SEQUENCE [LARGE SCALE GENOMIC DNA]</scope>
    <source>
        <strain evidence="3">cv. Morex</strain>
    </source>
</reference>
<dbReference type="InterPro" id="IPR032675">
    <property type="entry name" value="LRR_dom_sf"/>
</dbReference>
<reference evidence="2" key="2">
    <citation type="submission" date="2020-10" db="EMBL/GenBank/DDBJ databases">
        <authorList>
            <person name="Scholz U."/>
            <person name="Mascher M."/>
            <person name="Fiebig A."/>
        </authorList>
    </citation>
    <scope>NUCLEOTIDE SEQUENCE [LARGE SCALE GENOMIC DNA]</scope>
    <source>
        <strain evidence="2">cv. Morex</strain>
    </source>
</reference>